<sequence>MADLLRRLPQPRQTLEVADASVGSFKAAAATETAIVAASRGPPPYGKRKGWAPRSLADFGDGGAFPEIHMAQYPLDMGKAGKQHQQVVALQTDSNGKIAWDAVIKHKSDKLAVWTRPEDSREKWSKPEELERPSLEIDMLNTERTQKALEMALNGKIQAGVPKKQEQKEAEFIRYTPNPNAPGYTPNCRERVIKLVERQVDPFQPPKFKHKKVPRGPPSPPPPVHHSPPRKLTAKDQKDWKIPPCISNWKNAKGYTIPLDKRLSADGRSLQDVAVNDKFAAISEDLYLAERKAREEIKIRNDLIRQKKVREEEIREQQLRDLAAQARQTRAELAAAPAKDGEDGKDADDRRQRMEVLKERQREIERDQRLELAGKKNKRGREEDRDVSERIALGQAAQPTSSEAMFDQRLFNQSAGMDSGFSGGNDEKVAVYDKPLFADRSQAGIYKFDKERMEQNEGRLAHIGGGPSVKTKSFAGAADPDSAASSSSRRNAPVEFEREDEAPRSRAQGSGGRSRSPRRNRDDDLAMDGLLEDTKKKKNK</sequence>
<feature type="domain" description="SKI-interacting protein SKIP SNW" evidence="3">
    <location>
        <begin position="171"/>
        <end position="330"/>
    </location>
</feature>
<organism evidence="4 5">
    <name type="scientific">Durusdinium trenchii</name>
    <dbReference type="NCBI Taxonomy" id="1381693"/>
    <lineage>
        <taxon>Eukaryota</taxon>
        <taxon>Sar</taxon>
        <taxon>Alveolata</taxon>
        <taxon>Dinophyceae</taxon>
        <taxon>Suessiales</taxon>
        <taxon>Symbiodiniaceae</taxon>
        <taxon>Durusdinium</taxon>
    </lineage>
</organism>
<feature type="region of interest" description="Disordered" evidence="2">
    <location>
        <begin position="328"/>
        <end position="427"/>
    </location>
</feature>
<evidence type="ECO:0000313" key="4">
    <source>
        <dbReference type="EMBL" id="CAK9073650.1"/>
    </source>
</evidence>
<evidence type="ECO:0000259" key="3">
    <source>
        <dbReference type="Pfam" id="PF02731"/>
    </source>
</evidence>
<protein>
    <submittedName>
        <fullName evidence="4">SNW domain-containing protein 1 (Nuclear protein SkiP) (Ski-interacting protein)</fullName>
    </submittedName>
</protein>
<dbReference type="InterPro" id="IPR004015">
    <property type="entry name" value="SKI-int_prot_SKIP_SNW-dom"/>
</dbReference>
<proteinExistence type="inferred from homology"/>
<evidence type="ECO:0000313" key="5">
    <source>
        <dbReference type="Proteomes" id="UP001642464"/>
    </source>
</evidence>
<dbReference type="Pfam" id="PF02731">
    <property type="entry name" value="SKIP_SNW"/>
    <property type="match status" value="1"/>
</dbReference>
<feature type="compositionally biased region" description="Low complexity" evidence="2">
    <location>
        <begin position="473"/>
        <end position="493"/>
    </location>
</feature>
<feature type="region of interest" description="Disordered" evidence="2">
    <location>
        <begin position="199"/>
        <end position="237"/>
    </location>
</feature>
<dbReference type="InterPro" id="IPR017862">
    <property type="entry name" value="SKI-int_prot_SKIP"/>
</dbReference>
<feature type="compositionally biased region" description="Basic and acidic residues" evidence="2">
    <location>
        <begin position="339"/>
        <end position="389"/>
    </location>
</feature>
<dbReference type="EMBL" id="CAXAMM010035002">
    <property type="protein sequence ID" value="CAK9073650.1"/>
    <property type="molecule type" value="Genomic_DNA"/>
</dbReference>
<reference evidence="4 5" key="1">
    <citation type="submission" date="2024-02" db="EMBL/GenBank/DDBJ databases">
        <authorList>
            <person name="Chen Y."/>
            <person name="Shah S."/>
            <person name="Dougan E. K."/>
            <person name="Thang M."/>
            <person name="Chan C."/>
        </authorList>
    </citation>
    <scope>NUCLEOTIDE SEQUENCE [LARGE SCALE GENOMIC DNA]</scope>
</reference>
<keyword evidence="5" id="KW-1185">Reference proteome</keyword>
<comment type="caution">
    <text evidence="4">The sequence shown here is derived from an EMBL/GenBank/DDBJ whole genome shotgun (WGS) entry which is preliminary data.</text>
</comment>
<feature type="region of interest" description="Disordered" evidence="2">
    <location>
        <begin position="457"/>
        <end position="540"/>
    </location>
</feature>
<name>A0ABP0PC74_9DINO</name>
<comment type="similarity">
    <text evidence="1">Belongs to the SNW family.</text>
</comment>
<gene>
    <name evidence="4" type="ORF">SCF082_LOCUS36024</name>
</gene>
<evidence type="ECO:0000256" key="2">
    <source>
        <dbReference type="SAM" id="MobiDB-lite"/>
    </source>
</evidence>
<dbReference type="PANTHER" id="PTHR12096">
    <property type="entry name" value="NUCLEAR PROTEIN SKIP-RELATED"/>
    <property type="match status" value="1"/>
</dbReference>
<evidence type="ECO:0000256" key="1">
    <source>
        <dbReference type="ARBA" id="ARBA00010197"/>
    </source>
</evidence>
<dbReference type="Proteomes" id="UP001642464">
    <property type="component" value="Unassembled WGS sequence"/>
</dbReference>
<feature type="compositionally biased region" description="Pro residues" evidence="2">
    <location>
        <begin position="215"/>
        <end position="226"/>
    </location>
</feature>
<accession>A0ABP0PC74</accession>